<name>A0A8X6K3S8_NEPPI</name>
<dbReference type="EMBL" id="BMAW01093912">
    <property type="protein sequence ID" value="GFS62725.1"/>
    <property type="molecule type" value="Genomic_DNA"/>
</dbReference>
<feature type="compositionally biased region" description="Polar residues" evidence="1">
    <location>
        <begin position="157"/>
        <end position="187"/>
    </location>
</feature>
<gene>
    <name evidence="2" type="ORF">NPIL_18111</name>
</gene>
<sequence>MDSQDVHDLTPVRSNYENFHNQFDVNSLVQMLEHACTAEALTRVVNVVEATLSALHQYPFEDDEQQRLNVLELEEISDEAKNRYITARRSELRAAAAALDDTAQAWGKKFLDDEFTVVKTKKKSKNIISENLAKKQKIEDITPCHNKFDHLTIEDPPSTSANDMDTSPPSPTRTAQRNSTPPQTNYLQCPRNPASHPPKPKQAPPRQEKSWRKRLQMTSAPPQPAPRQTLQLTEEEFPQLPSPPQKTIQTPPTNYQAIKNPLEMLKDPDVQDLYNTLEKFVNIAKNIKSPAERLQALFQLLN</sequence>
<protein>
    <submittedName>
        <fullName evidence="2">Uncharacterized protein</fullName>
    </submittedName>
</protein>
<feature type="region of interest" description="Disordered" evidence="1">
    <location>
        <begin position="148"/>
        <end position="228"/>
    </location>
</feature>
<evidence type="ECO:0000313" key="3">
    <source>
        <dbReference type="Proteomes" id="UP000887013"/>
    </source>
</evidence>
<evidence type="ECO:0000313" key="2">
    <source>
        <dbReference type="EMBL" id="GFS62725.1"/>
    </source>
</evidence>
<organism evidence="2 3">
    <name type="scientific">Nephila pilipes</name>
    <name type="common">Giant wood spider</name>
    <name type="synonym">Nephila maculata</name>
    <dbReference type="NCBI Taxonomy" id="299642"/>
    <lineage>
        <taxon>Eukaryota</taxon>
        <taxon>Metazoa</taxon>
        <taxon>Ecdysozoa</taxon>
        <taxon>Arthropoda</taxon>
        <taxon>Chelicerata</taxon>
        <taxon>Arachnida</taxon>
        <taxon>Araneae</taxon>
        <taxon>Araneomorphae</taxon>
        <taxon>Entelegynae</taxon>
        <taxon>Araneoidea</taxon>
        <taxon>Nephilidae</taxon>
        <taxon>Nephila</taxon>
    </lineage>
</organism>
<feature type="compositionally biased region" description="Polar residues" evidence="1">
    <location>
        <begin position="216"/>
        <end position="228"/>
    </location>
</feature>
<accession>A0A8X6K3S8</accession>
<evidence type="ECO:0000256" key="1">
    <source>
        <dbReference type="SAM" id="MobiDB-lite"/>
    </source>
</evidence>
<dbReference type="AlphaFoldDB" id="A0A8X6K3S8"/>
<proteinExistence type="predicted"/>
<dbReference type="Proteomes" id="UP000887013">
    <property type="component" value="Unassembled WGS sequence"/>
</dbReference>
<keyword evidence="3" id="KW-1185">Reference proteome</keyword>
<comment type="caution">
    <text evidence="2">The sequence shown here is derived from an EMBL/GenBank/DDBJ whole genome shotgun (WGS) entry which is preliminary data.</text>
</comment>
<reference evidence="2" key="1">
    <citation type="submission" date="2020-08" db="EMBL/GenBank/DDBJ databases">
        <title>Multicomponent nature underlies the extraordinary mechanical properties of spider dragline silk.</title>
        <authorList>
            <person name="Kono N."/>
            <person name="Nakamura H."/>
            <person name="Mori M."/>
            <person name="Yoshida Y."/>
            <person name="Ohtoshi R."/>
            <person name="Malay A.D."/>
            <person name="Moran D.A.P."/>
            <person name="Tomita M."/>
            <person name="Numata K."/>
            <person name="Arakawa K."/>
        </authorList>
    </citation>
    <scope>NUCLEOTIDE SEQUENCE</scope>
</reference>